<name>A0A4V6NQS0_RHOSA</name>
<gene>
    <name evidence="3" type="ORF">EV659_10958</name>
</gene>
<proteinExistence type="inferred from homology"/>
<evidence type="ECO:0000313" key="4">
    <source>
        <dbReference type="Proteomes" id="UP000295399"/>
    </source>
</evidence>
<dbReference type="PANTHER" id="PTHR43943:SF17">
    <property type="entry name" value="3-PHENYLPROPIONATE-DIHYDRODIOL_CINNAMIC ACID-DIHYDRODIOL DEHYDROGENASE"/>
    <property type="match status" value="1"/>
</dbReference>
<dbReference type="InterPro" id="IPR036291">
    <property type="entry name" value="NAD(P)-bd_dom_sf"/>
</dbReference>
<keyword evidence="2" id="KW-0560">Oxidoreductase</keyword>
<dbReference type="CDD" id="cd05233">
    <property type="entry name" value="SDR_c"/>
    <property type="match status" value="1"/>
</dbReference>
<comment type="caution">
    <text evidence="3">The sequence shown here is derived from an EMBL/GenBank/DDBJ whole genome shotgun (WGS) entry which is preliminary data.</text>
</comment>
<dbReference type="InParanoid" id="A0A4V6NQS0"/>
<dbReference type="RefSeq" id="WP_132709052.1">
    <property type="nucleotide sequence ID" value="NZ_JACIGF010000009.1"/>
</dbReference>
<dbReference type="OrthoDB" id="9793325at2"/>
<dbReference type="PRINTS" id="PR00081">
    <property type="entry name" value="GDHRDH"/>
</dbReference>
<dbReference type="AlphaFoldDB" id="A0A4V6NQS0"/>
<dbReference type="Gene3D" id="3.40.50.720">
    <property type="entry name" value="NAD(P)-binding Rossmann-like Domain"/>
    <property type="match status" value="1"/>
</dbReference>
<dbReference type="PANTHER" id="PTHR43943">
    <property type="entry name" value="DEHYDROGENASE/REDUCTASE (SDR FAMILY) MEMBER 4"/>
    <property type="match status" value="1"/>
</dbReference>
<evidence type="ECO:0000313" key="3">
    <source>
        <dbReference type="EMBL" id="TCP32566.1"/>
    </source>
</evidence>
<protein>
    <submittedName>
        <fullName evidence="3">NAD(P)-dependent dehydrogenase (Short-subunit alcohol dehydrogenase family)</fullName>
    </submittedName>
</protein>
<dbReference type="InterPro" id="IPR002347">
    <property type="entry name" value="SDR_fam"/>
</dbReference>
<evidence type="ECO:0000256" key="2">
    <source>
        <dbReference type="ARBA" id="ARBA00023002"/>
    </source>
</evidence>
<accession>A0A4V6NQS0</accession>
<organism evidence="3 4">
    <name type="scientific">Rhodothalassium salexigens DSM 2132</name>
    <dbReference type="NCBI Taxonomy" id="1188247"/>
    <lineage>
        <taxon>Bacteria</taxon>
        <taxon>Pseudomonadati</taxon>
        <taxon>Pseudomonadota</taxon>
        <taxon>Alphaproteobacteria</taxon>
        <taxon>Rhodothalassiales</taxon>
        <taxon>Rhodothalassiaceae</taxon>
        <taxon>Rhodothalassium</taxon>
    </lineage>
</organism>
<reference evidence="3 4" key="1">
    <citation type="submission" date="2019-03" db="EMBL/GenBank/DDBJ databases">
        <title>Genomic Encyclopedia of Type Strains, Phase IV (KMG-IV): sequencing the most valuable type-strain genomes for metagenomic binning, comparative biology and taxonomic classification.</title>
        <authorList>
            <person name="Goeker M."/>
        </authorList>
    </citation>
    <scope>NUCLEOTIDE SEQUENCE [LARGE SCALE GENOMIC DNA]</scope>
    <source>
        <strain evidence="3 4">DSM 2132</strain>
    </source>
</reference>
<comment type="similarity">
    <text evidence="1">Belongs to the short-chain dehydrogenases/reductases (SDR) family.</text>
</comment>
<evidence type="ECO:0000256" key="1">
    <source>
        <dbReference type="ARBA" id="ARBA00006484"/>
    </source>
</evidence>
<dbReference type="Pfam" id="PF13561">
    <property type="entry name" value="adh_short_C2"/>
    <property type="match status" value="1"/>
</dbReference>
<dbReference type="FunFam" id="3.40.50.720:FF:000084">
    <property type="entry name" value="Short-chain dehydrogenase reductase"/>
    <property type="match status" value="1"/>
</dbReference>
<dbReference type="SUPFAM" id="SSF51735">
    <property type="entry name" value="NAD(P)-binding Rossmann-fold domains"/>
    <property type="match status" value="1"/>
</dbReference>
<sequence length="255" mass="26671">MDLGLSGLRAAVTGATRGIGRATADLLAEEGADVAICARRADAVAETVEALEARGVQAMGETVDLARPGVALKRWIDRAAERFGGLDIVVINVSGGGGMTDEIGWRTNFEVDLMGAVRTAEAALPHLARSHNGAMVMVASIAAVEDFGGVQAYNSMKAALINYAANQSQALADQGIRVNSVSPGVTLCPGGVWDQVRQQMPDQFQATAARVPLGQRFARPTEIARTIAFLASPASCYTTGTNVVVDGGLTRRVQY</sequence>
<dbReference type="EMBL" id="SLXO01000009">
    <property type="protein sequence ID" value="TCP32566.1"/>
    <property type="molecule type" value="Genomic_DNA"/>
</dbReference>
<dbReference type="GO" id="GO:0016491">
    <property type="term" value="F:oxidoreductase activity"/>
    <property type="evidence" value="ECO:0007669"/>
    <property type="project" value="UniProtKB-KW"/>
</dbReference>
<keyword evidence="4" id="KW-1185">Reference proteome</keyword>
<dbReference type="Proteomes" id="UP000295399">
    <property type="component" value="Unassembled WGS sequence"/>
</dbReference>